<dbReference type="Proteomes" id="UP001451303">
    <property type="component" value="Unassembled WGS sequence"/>
</dbReference>
<keyword evidence="3" id="KW-1185">Reference proteome</keyword>
<proteinExistence type="predicted"/>
<evidence type="ECO:0000313" key="2">
    <source>
        <dbReference type="EMBL" id="KAL0466371.1"/>
    </source>
</evidence>
<protein>
    <submittedName>
        <fullName evidence="2">Uncharacterized protein</fullName>
    </submittedName>
</protein>
<gene>
    <name evidence="2" type="ORF">QR685DRAFT_575505</name>
</gene>
<accession>A0ABR3D3W3</accession>
<evidence type="ECO:0000256" key="1">
    <source>
        <dbReference type="SAM" id="MobiDB-lite"/>
    </source>
</evidence>
<feature type="region of interest" description="Disordered" evidence="1">
    <location>
        <begin position="1"/>
        <end position="22"/>
    </location>
</feature>
<dbReference type="EMBL" id="JAVLET010000013">
    <property type="protein sequence ID" value="KAL0466371.1"/>
    <property type="molecule type" value="Genomic_DNA"/>
</dbReference>
<name>A0ABR3D3W3_NEUIN</name>
<evidence type="ECO:0000313" key="3">
    <source>
        <dbReference type="Proteomes" id="UP001451303"/>
    </source>
</evidence>
<sequence>MNSDKMDNPCSRPESQEEQLRPRQLVGIDLGCSGSRIMVVFPLMRPYDDPLNLLVRAIYPVGRLNDTPWGWQDFPAHSYPYDDDAPAYDQNSRWRQFEPVPLKYAFYLLAKELDEAAPRHPMAQELAIYDSPEFRSKLYSGLVALIRSMCTRKDAYLTERLGRSFHYNPAMDHLCVTIPAPWNSSFRQVYLNVLAEAFEIPRETVHERVTFVAELDAWAHHFLGPLHGGDGYRSDATSEEVVLVLCFGGHMMDGSVFWLGPTNWPRNGPKENGSNRFFRLGDSFGAPGGEELLVHYLVEYVEDVFSTQTRRALFPAEKADVHDRCKSFARDLGPHLNNSSRDRAFTLTINATTGGSVRLEISNAACNHFWECAYRRPLQVAAQQFALLKRIMRHRKVAGSVMVSGGRLEHELYNFPLLLRLQQLAKDAGLPRPHFERDIHYHEQSSATRGAIATVEYALTARQFLTQGVGIGVQRKLPTAPEWEGQAPLVLYYDLVAKDYRQYTYTNAAPQVEGTQFRLICDPLYHVLPLESRCPEGKYHAPKPKSKAGRIPIGSLRSYMLFDDLPAAQEGNKYKCEVSIEGSGKETFVVVKVKQTGQLNRIRTTNLRLCLGFNPGTRLANVVRAEKQ</sequence>
<reference evidence="2 3" key="1">
    <citation type="submission" date="2023-09" db="EMBL/GenBank/DDBJ databases">
        <title>Multi-omics analysis of a traditional fermented food reveals byproduct-associated fungal strains for waste-to-food upcycling.</title>
        <authorList>
            <consortium name="Lawrence Berkeley National Laboratory"/>
            <person name="Rekdal V.M."/>
            <person name="Villalobos-Escobedo J.M."/>
            <person name="Rodriguez-Valeron N."/>
            <person name="Garcia M.O."/>
            <person name="Vasquez D.P."/>
            <person name="Damayanti I."/>
            <person name="Sorensen P.M."/>
            <person name="Baidoo E.E."/>
            <person name="De Carvalho A.C."/>
            <person name="Riley R."/>
            <person name="Lipzen A."/>
            <person name="He G."/>
            <person name="Yan M."/>
            <person name="Haridas S."/>
            <person name="Daum C."/>
            <person name="Yoshinaga Y."/>
            <person name="Ng V."/>
            <person name="Grigoriev I.V."/>
            <person name="Munk R."/>
            <person name="Nuraida L."/>
            <person name="Wijaya C.H."/>
            <person name="Morales P.-C."/>
            <person name="Keasling J.D."/>
        </authorList>
    </citation>
    <scope>NUCLEOTIDE SEQUENCE [LARGE SCALE GENOMIC DNA]</scope>
    <source>
        <strain evidence="2 3">FGSC 2613</strain>
    </source>
</reference>
<comment type="caution">
    <text evidence="2">The sequence shown here is derived from an EMBL/GenBank/DDBJ whole genome shotgun (WGS) entry which is preliminary data.</text>
</comment>
<organism evidence="2 3">
    <name type="scientific">Neurospora intermedia</name>
    <dbReference type="NCBI Taxonomy" id="5142"/>
    <lineage>
        <taxon>Eukaryota</taxon>
        <taxon>Fungi</taxon>
        <taxon>Dikarya</taxon>
        <taxon>Ascomycota</taxon>
        <taxon>Pezizomycotina</taxon>
        <taxon>Sordariomycetes</taxon>
        <taxon>Sordariomycetidae</taxon>
        <taxon>Sordariales</taxon>
        <taxon>Sordariaceae</taxon>
        <taxon>Neurospora</taxon>
    </lineage>
</organism>